<keyword evidence="5" id="KW-1185">Reference proteome</keyword>
<comment type="caution">
    <text evidence="4">The sequence shown here is derived from an EMBL/GenBank/DDBJ whole genome shotgun (WGS) entry which is preliminary data.</text>
</comment>
<reference evidence="4 5" key="1">
    <citation type="submission" date="2021-07" db="EMBL/GenBank/DDBJ databases">
        <title>Sphingomonas sp.</title>
        <authorList>
            <person name="Feng G."/>
            <person name="Li J."/>
            <person name="Pan M."/>
        </authorList>
    </citation>
    <scope>NUCLEOTIDE SEQUENCE [LARGE SCALE GENOMIC DNA]</scope>
    <source>
        <strain evidence="4 5">RRHST34</strain>
    </source>
</reference>
<dbReference type="InterPro" id="IPR032466">
    <property type="entry name" value="Metal_Hydrolase"/>
</dbReference>
<protein>
    <submittedName>
        <fullName evidence="4">Amidohydrolase</fullName>
    </submittedName>
</protein>
<dbReference type="EMBL" id="JAHXZN010000001">
    <property type="protein sequence ID" value="MBW6530266.1"/>
    <property type="molecule type" value="Genomic_DNA"/>
</dbReference>
<dbReference type="Proteomes" id="UP000759103">
    <property type="component" value="Unassembled WGS sequence"/>
</dbReference>
<dbReference type="InterPro" id="IPR032465">
    <property type="entry name" value="ACMSD"/>
</dbReference>
<evidence type="ECO:0000313" key="4">
    <source>
        <dbReference type="EMBL" id="MBW6530266.1"/>
    </source>
</evidence>
<accession>A0ABS7BKX2</accession>
<dbReference type="Gene3D" id="3.20.20.140">
    <property type="entry name" value="Metal-dependent hydrolases"/>
    <property type="match status" value="1"/>
</dbReference>
<gene>
    <name evidence="4" type="ORF">KZ820_05910</name>
</gene>
<name>A0ABS7BKX2_9SPHN</name>
<dbReference type="PANTHER" id="PTHR21240">
    <property type="entry name" value="2-AMINO-3-CARBOXYLMUCONATE-6-SEMIALDEHYDE DECARBOXYLASE"/>
    <property type="match status" value="1"/>
</dbReference>
<dbReference type="PANTHER" id="PTHR21240:SF28">
    <property type="entry name" value="ISO-OROTATE DECARBOXYLASE (EUROFUNG)"/>
    <property type="match status" value="1"/>
</dbReference>
<evidence type="ECO:0000259" key="3">
    <source>
        <dbReference type="Pfam" id="PF04909"/>
    </source>
</evidence>
<feature type="domain" description="Amidohydrolase-related" evidence="3">
    <location>
        <begin position="97"/>
        <end position="359"/>
    </location>
</feature>
<dbReference type="RefSeq" id="WP_219747646.1">
    <property type="nucleotide sequence ID" value="NZ_JAHXZN010000001.1"/>
</dbReference>
<evidence type="ECO:0000256" key="1">
    <source>
        <dbReference type="ARBA" id="ARBA00023239"/>
    </source>
</evidence>
<feature type="region of interest" description="Disordered" evidence="2">
    <location>
        <begin position="285"/>
        <end position="306"/>
    </location>
</feature>
<dbReference type="SUPFAM" id="SSF51556">
    <property type="entry name" value="Metallo-dependent hydrolases"/>
    <property type="match status" value="1"/>
</dbReference>
<sequence>MSLIAALLMASAATPSAHYTEADFARVAKFDSHFHANVEDPRFLALAKRDRFEVLSINVDYPDFPPLARQAAIARTMRAADPAHFRYATTFSMAGFGTPGWTERTIAQLDQAFARGAIAVKVWKNIGMVAKDASGKRVFLDDPRLDGVMTHLEQRGIPLIAHQAEPKNCWLPLDQMTTDNDREYFKAHPEYYMYLHPEEPSYEALMAARDRFVARHPKLAFDGAHMASLEWSVDELARFFDRYPNTVVDLAARLSNLQVQSNADLAKVRAFFIKYQDRILYGTDLTDSPPDPAARAQNPPATSDFPKEADRVWRADWRYLATPLPQRVDAIGADAKGLNLPRAVIDKIYWGNARRFFHLAG</sequence>
<dbReference type="Pfam" id="PF04909">
    <property type="entry name" value="Amidohydro_2"/>
    <property type="match status" value="1"/>
</dbReference>
<evidence type="ECO:0000313" key="5">
    <source>
        <dbReference type="Proteomes" id="UP000759103"/>
    </source>
</evidence>
<proteinExistence type="predicted"/>
<keyword evidence="1" id="KW-0456">Lyase</keyword>
<evidence type="ECO:0000256" key="2">
    <source>
        <dbReference type="SAM" id="MobiDB-lite"/>
    </source>
</evidence>
<dbReference type="InterPro" id="IPR006680">
    <property type="entry name" value="Amidohydro-rel"/>
</dbReference>
<organism evidence="4 5">
    <name type="scientific">Sphingomonas citri</name>
    <dbReference type="NCBI Taxonomy" id="2862499"/>
    <lineage>
        <taxon>Bacteria</taxon>
        <taxon>Pseudomonadati</taxon>
        <taxon>Pseudomonadota</taxon>
        <taxon>Alphaproteobacteria</taxon>
        <taxon>Sphingomonadales</taxon>
        <taxon>Sphingomonadaceae</taxon>
        <taxon>Sphingomonas</taxon>
    </lineage>
</organism>